<evidence type="ECO:0000313" key="3">
    <source>
        <dbReference type="Proteomes" id="UP000589896"/>
    </source>
</evidence>
<organism evidence="2 3">
    <name type="scientific">Luteimonas deserti</name>
    <dbReference type="NCBI Taxonomy" id="2752306"/>
    <lineage>
        <taxon>Bacteria</taxon>
        <taxon>Pseudomonadati</taxon>
        <taxon>Pseudomonadota</taxon>
        <taxon>Gammaproteobacteria</taxon>
        <taxon>Lysobacterales</taxon>
        <taxon>Lysobacteraceae</taxon>
        <taxon>Luteimonas</taxon>
    </lineage>
</organism>
<dbReference type="AlphaFoldDB" id="A0A7Z0QQ29"/>
<dbReference type="SUPFAM" id="SSF109604">
    <property type="entry name" value="HD-domain/PDEase-like"/>
    <property type="match status" value="1"/>
</dbReference>
<dbReference type="InterPro" id="IPR003607">
    <property type="entry name" value="HD/PDEase_dom"/>
</dbReference>
<reference evidence="2 3" key="1">
    <citation type="submission" date="2020-07" db="EMBL/GenBank/DDBJ databases">
        <title>isolation of Luteimonas sp. SJ-16.</title>
        <authorList>
            <person name="Huang X.-X."/>
            <person name="Xu L."/>
            <person name="Sun J.-Q."/>
        </authorList>
    </citation>
    <scope>NUCLEOTIDE SEQUENCE [LARGE SCALE GENOMIC DNA]</scope>
    <source>
        <strain evidence="2 3">SJ-16</strain>
    </source>
</reference>
<accession>A0A7Z0QQ29</accession>
<evidence type="ECO:0000259" key="1">
    <source>
        <dbReference type="PROSITE" id="PS51832"/>
    </source>
</evidence>
<proteinExistence type="predicted"/>
<dbReference type="PANTHER" id="PTHR43155:SF2">
    <property type="entry name" value="CYCLIC DI-GMP PHOSPHODIESTERASE PA4108"/>
    <property type="match status" value="1"/>
</dbReference>
<dbReference type="RefSeq" id="WP_180544969.1">
    <property type="nucleotide sequence ID" value="NZ_JACCJZ010000015.1"/>
</dbReference>
<dbReference type="PROSITE" id="PS51832">
    <property type="entry name" value="HD_GYP"/>
    <property type="match status" value="1"/>
</dbReference>
<keyword evidence="3" id="KW-1185">Reference proteome</keyword>
<name>A0A7Z0QQ29_9GAMM</name>
<dbReference type="InterPro" id="IPR021812">
    <property type="entry name" value="DUF3391"/>
</dbReference>
<dbReference type="EMBL" id="JACCJZ010000015">
    <property type="protein sequence ID" value="NYZ62739.1"/>
    <property type="molecule type" value="Genomic_DNA"/>
</dbReference>
<dbReference type="InterPro" id="IPR037522">
    <property type="entry name" value="HD_GYP_dom"/>
</dbReference>
<sequence>MALEEHKLPVSELRPGMYVCGLDRPWEGTPFLLQGVMIQSVEEIDTLSALCAWVYIDLDRGLGPLGLSLLPSDAQSQPVAPTRARTSLSDLDIIALQGSTRYPEQIDFEHALAEAREAHARAAEFAGRVLDDVRSGRPLDPEGVREAVEPMVRSLVRNADALLWLDTLRERGQYEYAHALSCSALATAFGRHVGLPESLLVDLASGALLLDIGKLRVDPVLLTQTGPYTEEQTRAMRAHVAHALSILDESSSVPDHVREMIRTHHECLDGSGYPAGLSGDSIPLLGRIASVVDAYDAMTSDRPHCRAVGQHVALQVLYRDRGTRYAPEVVEQFMQCMSVYPIGSLVELSTGEVAIVMAQNSARRLQPRVMVLTAPDKRVLDQFHSLDLMVRAHSDDPVRVVAPLPPGAHGLDPVALFL</sequence>
<feature type="domain" description="HD-GYP" evidence="1">
    <location>
        <begin position="149"/>
        <end position="349"/>
    </location>
</feature>
<dbReference type="PANTHER" id="PTHR43155">
    <property type="entry name" value="CYCLIC DI-GMP PHOSPHODIESTERASE PA4108-RELATED"/>
    <property type="match status" value="1"/>
</dbReference>
<dbReference type="Proteomes" id="UP000589896">
    <property type="component" value="Unassembled WGS sequence"/>
</dbReference>
<dbReference type="GO" id="GO:0008081">
    <property type="term" value="F:phosphoric diester hydrolase activity"/>
    <property type="evidence" value="ECO:0007669"/>
    <property type="project" value="UniProtKB-ARBA"/>
</dbReference>
<dbReference type="Pfam" id="PF11871">
    <property type="entry name" value="DUF3391"/>
    <property type="match status" value="1"/>
</dbReference>
<dbReference type="CDD" id="cd00077">
    <property type="entry name" value="HDc"/>
    <property type="match status" value="1"/>
</dbReference>
<dbReference type="Gene3D" id="1.10.3210.10">
    <property type="entry name" value="Hypothetical protein af1432"/>
    <property type="match status" value="1"/>
</dbReference>
<dbReference type="Pfam" id="PF13487">
    <property type="entry name" value="HD_5"/>
    <property type="match status" value="1"/>
</dbReference>
<gene>
    <name evidence="2" type="ORF">H0E82_08175</name>
</gene>
<evidence type="ECO:0000313" key="2">
    <source>
        <dbReference type="EMBL" id="NYZ62739.1"/>
    </source>
</evidence>
<protein>
    <submittedName>
        <fullName evidence="2">HD-GYP domain-containing protein</fullName>
    </submittedName>
</protein>
<comment type="caution">
    <text evidence="2">The sequence shown here is derived from an EMBL/GenBank/DDBJ whole genome shotgun (WGS) entry which is preliminary data.</text>
</comment>